<keyword evidence="4" id="KW-0813">Transport</keyword>
<feature type="domain" description="EF-hand" evidence="6">
    <location>
        <begin position="451"/>
        <end position="486"/>
    </location>
</feature>
<accession>A0A8S1TB92</accession>
<evidence type="ECO:0000256" key="1">
    <source>
        <dbReference type="ARBA" id="ARBA00022670"/>
    </source>
</evidence>
<dbReference type="PROSITE" id="PS50222">
    <property type="entry name" value="EF_HAND_2"/>
    <property type="match status" value="4"/>
</dbReference>
<dbReference type="AlphaFoldDB" id="A0A8S1TB92"/>
<dbReference type="GO" id="GO:0005509">
    <property type="term" value="F:calcium ion binding"/>
    <property type="evidence" value="ECO:0007669"/>
    <property type="project" value="InterPro"/>
</dbReference>
<dbReference type="Pfam" id="PF03416">
    <property type="entry name" value="Peptidase_C54"/>
    <property type="match status" value="1"/>
</dbReference>
<evidence type="ECO:0000313" key="7">
    <source>
        <dbReference type="EMBL" id="CAD8148496.1"/>
    </source>
</evidence>
<gene>
    <name evidence="7" type="ORF">POCTA_138.1.T0210152</name>
</gene>
<dbReference type="Pfam" id="PF13499">
    <property type="entry name" value="EF-hand_7"/>
    <property type="match status" value="2"/>
</dbReference>
<evidence type="ECO:0000256" key="5">
    <source>
        <dbReference type="SAM" id="MobiDB-lite"/>
    </source>
</evidence>
<dbReference type="OrthoDB" id="2960936at2759"/>
<evidence type="ECO:0000256" key="3">
    <source>
        <dbReference type="ARBA" id="ARBA00022807"/>
    </source>
</evidence>
<comment type="function">
    <text evidence="4">Cysteine protease that plays a key role in autophagy by mediating both proteolytic activation and delipidation of ATG8 family proteins.</text>
</comment>
<dbReference type="PROSITE" id="PS00018">
    <property type="entry name" value="EF_HAND_1"/>
    <property type="match status" value="2"/>
</dbReference>
<name>A0A8S1TB92_PAROT</name>
<evidence type="ECO:0000259" key="6">
    <source>
        <dbReference type="PROSITE" id="PS50222"/>
    </source>
</evidence>
<dbReference type="InterPro" id="IPR005078">
    <property type="entry name" value="Peptidase_C54"/>
</dbReference>
<protein>
    <recommendedName>
        <fullName evidence="4">Cysteine protease</fullName>
        <ecNumber evidence="4">3.4.22.-</ecNumber>
    </recommendedName>
</protein>
<dbReference type="PANTHER" id="PTHR22624">
    <property type="entry name" value="CYSTEINE PROTEASE ATG4"/>
    <property type="match status" value="1"/>
</dbReference>
<evidence type="ECO:0000313" key="8">
    <source>
        <dbReference type="Proteomes" id="UP000683925"/>
    </source>
</evidence>
<dbReference type="EMBL" id="CAJJDP010000021">
    <property type="protein sequence ID" value="CAD8148496.1"/>
    <property type="molecule type" value="Genomic_DNA"/>
</dbReference>
<feature type="domain" description="EF-hand" evidence="6">
    <location>
        <begin position="525"/>
        <end position="560"/>
    </location>
</feature>
<dbReference type="GO" id="GO:0015031">
    <property type="term" value="P:protein transport"/>
    <property type="evidence" value="ECO:0007669"/>
    <property type="project" value="UniProtKB-KW"/>
</dbReference>
<proteinExistence type="inferred from homology"/>
<dbReference type="CDD" id="cd00051">
    <property type="entry name" value="EFh"/>
    <property type="match status" value="1"/>
</dbReference>
<dbReference type="GO" id="GO:0016485">
    <property type="term" value="P:protein processing"/>
    <property type="evidence" value="ECO:0007669"/>
    <property type="project" value="TreeGrafter"/>
</dbReference>
<dbReference type="FunFam" id="1.10.238.10:FF:000001">
    <property type="entry name" value="Calmodulin 1"/>
    <property type="match status" value="1"/>
</dbReference>
<feature type="region of interest" description="Disordered" evidence="5">
    <location>
        <begin position="405"/>
        <end position="439"/>
    </location>
</feature>
<evidence type="ECO:0000256" key="2">
    <source>
        <dbReference type="ARBA" id="ARBA00022801"/>
    </source>
</evidence>
<dbReference type="GO" id="GO:0005737">
    <property type="term" value="C:cytoplasm"/>
    <property type="evidence" value="ECO:0007669"/>
    <property type="project" value="UniProtKB-SubCell"/>
</dbReference>
<dbReference type="PANTHER" id="PTHR22624:SF49">
    <property type="entry name" value="CYSTEINE PROTEASE"/>
    <property type="match status" value="1"/>
</dbReference>
<keyword evidence="8" id="KW-1185">Reference proteome</keyword>
<organism evidence="7 8">
    <name type="scientific">Paramecium octaurelia</name>
    <dbReference type="NCBI Taxonomy" id="43137"/>
    <lineage>
        <taxon>Eukaryota</taxon>
        <taxon>Sar</taxon>
        <taxon>Alveolata</taxon>
        <taxon>Ciliophora</taxon>
        <taxon>Intramacronucleata</taxon>
        <taxon>Oligohymenophorea</taxon>
        <taxon>Peniculida</taxon>
        <taxon>Parameciidae</taxon>
        <taxon>Paramecium</taxon>
    </lineage>
</organism>
<dbReference type="GO" id="GO:0019786">
    <property type="term" value="F:protein-phosphatidylethanolamide deconjugating activity"/>
    <property type="evidence" value="ECO:0007669"/>
    <property type="project" value="InterPro"/>
</dbReference>
<dbReference type="InterPro" id="IPR018247">
    <property type="entry name" value="EF_Hand_1_Ca_BS"/>
</dbReference>
<comment type="subcellular location">
    <subcellularLocation>
        <location evidence="4">Cytoplasm</location>
    </subcellularLocation>
</comment>
<dbReference type="SMART" id="SM00054">
    <property type="entry name" value="EFh"/>
    <property type="match status" value="4"/>
</dbReference>
<feature type="compositionally biased region" description="Low complexity" evidence="5">
    <location>
        <begin position="417"/>
        <end position="427"/>
    </location>
</feature>
<keyword evidence="4" id="KW-0072">Autophagy</keyword>
<dbReference type="Proteomes" id="UP000683925">
    <property type="component" value="Unassembled WGS sequence"/>
</dbReference>
<reference evidence="7" key="1">
    <citation type="submission" date="2021-01" db="EMBL/GenBank/DDBJ databases">
        <authorList>
            <consortium name="Genoscope - CEA"/>
            <person name="William W."/>
        </authorList>
    </citation>
    <scope>NUCLEOTIDE SEQUENCE</scope>
</reference>
<dbReference type="GO" id="GO:0034727">
    <property type="term" value="P:piecemeal microautophagy of the nucleus"/>
    <property type="evidence" value="ECO:0007669"/>
    <property type="project" value="TreeGrafter"/>
</dbReference>
<keyword evidence="1 4" id="KW-0645">Protease</keyword>
<keyword evidence="4" id="KW-0963">Cytoplasm</keyword>
<dbReference type="InterPro" id="IPR046792">
    <property type="entry name" value="Peptidase_C54_cat"/>
</dbReference>
<dbReference type="EC" id="3.4.22.-" evidence="4"/>
<evidence type="ECO:0000256" key="4">
    <source>
        <dbReference type="RuleBase" id="RU363115"/>
    </source>
</evidence>
<keyword evidence="2 4" id="KW-0378">Hydrolase</keyword>
<keyword evidence="3" id="KW-0788">Thiol protease</keyword>
<keyword evidence="4" id="KW-0653">Protein transport</keyword>
<comment type="similarity">
    <text evidence="4">Belongs to the peptidase C54 family.</text>
</comment>
<sequence length="598" mass="70747">MYNLCGSLLDRWYNVKFNLTSYIYDIDKQLRQNDKVIYILNETIKNDVSIEQRIEKLKNICSQIIWFSYRKKITQFQISSLTSDTGWGCMIRVAQMALAQVIRHYHSFTQPEQLIVLIRHFLDNDDDELTNFIEQDQKKQVQYYHAPFSIQKIVYHAKIEFKKKPGDWYKPNEILETLYYLFKYSQYSLNMQIYINYQCAFILQDAIQQMFNYDKGNQEWLKECITNNNQLISQHDKGIAIFIPARIGLQKVDKEYLEVLNHLMTLPYFQGIIGGVTNRAFYIVGRIHDYLIYLDPHFVQNAQNFEDLSKSQTSYTCQNVQLIHNQSIDPSIVVCLCIRNGLELLNFWHSNSKNIFLFHFWKQMLNYKCLNPFNFKMKIMNQQIFQNENYILLFKQISILSMSRQQNIQKQPPPQPAKGNQPQRNPQPHQPPKQKELNAEDYAKPPHLTKEEVLEVKQAFDIFDGDGSGAIDPQELREAFEASGIKTYHNKFIYQVLGELDTDNSGGIDFEEFLHLATAKVSDKDTREQIHKVFNLYDWNKEGRITWDELKRVAQDLGEEMTDEEIQHMFKKADLDDDGFVTFDDFYNLMTQKEYGKQ</sequence>
<dbReference type="GO" id="GO:0035973">
    <property type="term" value="P:aggrephagy"/>
    <property type="evidence" value="ECO:0007669"/>
    <property type="project" value="TreeGrafter"/>
</dbReference>
<feature type="domain" description="EF-hand" evidence="6">
    <location>
        <begin position="488"/>
        <end position="523"/>
    </location>
</feature>
<comment type="caution">
    <text evidence="7">The sequence shown here is derived from an EMBL/GenBank/DDBJ whole genome shotgun (WGS) entry which is preliminary data.</text>
</comment>
<dbReference type="GO" id="GO:0000045">
    <property type="term" value="P:autophagosome assembly"/>
    <property type="evidence" value="ECO:0007669"/>
    <property type="project" value="TreeGrafter"/>
</dbReference>
<feature type="domain" description="EF-hand" evidence="6">
    <location>
        <begin position="561"/>
        <end position="596"/>
    </location>
</feature>
<dbReference type="GO" id="GO:0004197">
    <property type="term" value="F:cysteine-type endopeptidase activity"/>
    <property type="evidence" value="ECO:0007669"/>
    <property type="project" value="TreeGrafter"/>
</dbReference>
<dbReference type="GO" id="GO:0000423">
    <property type="term" value="P:mitophagy"/>
    <property type="evidence" value="ECO:0007669"/>
    <property type="project" value="TreeGrafter"/>
</dbReference>
<dbReference type="InterPro" id="IPR002048">
    <property type="entry name" value="EF_hand_dom"/>
</dbReference>